<evidence type="ECO:0000313" key="3">
    <source>
        <dbReference type="Proteomes" id="UP001054837"/>
    </source>
</evidence>
<comment type="caution">
    <text evidence="2">The sequence shown here is derived from an EMBL/GenBank/DDBJ whole genome shotgun (WGS) entry which is preliminary data.</text>
</comment>
<sequence>MLSSLNHIPYKPQLSSLQGPTSKIGPLIEFHVVFHLKPSPTPCPDPHIGEKGSQSLDFQGMRAADSKGPLPPPSPPHFSQLHANESASG</sequence>
<organism evidence="2 3">
    <name type="scientific">Caerostris darwini</name>
    <dbReference type="NCBI Taxonomy" id="1538125"/>
    <lineage>
        <taxon>Eukaryota</taxon>
        <taxon>Metazoa</taxon>
        <taxon>Ecdysozoa</taxon>
        <taxon>Arthropoda</taxon>
        <taxon>Chelicerata</taxon>
        <taxon>Arachnida</taxon>
        <taxon>Araneae</taxon>
        <taxon>Araneomorphae</taxon>
        <taxon>Entelegynae</taxon>
        <taxon>Araneoidea</taxon>
        <taxon>Araneidae</taxon>
        <taxon>Caerostris</taxon>
    </lineage>
</organism>
<protein>
    <submittedName>
        <fullName evidence="2">Uncharacterized protein</fullName>
    </submittedName>
</protein>
<name>A0AAV4PM47_9ARAC</name>
<keyword evidence="3" id="KW-1185">Reference proteome</keyword>
<dbReference type="AlphaFoldDB" id="A0AAV4PM47"/>
<dbReference type="EMBL" id="BPLQ01003166">
    <property type="protein sequence ID" value="GIX98467.1"/>
    <property type="molecule type" value="Genomic_DNA"/>
</dbReference>
<gene>
    <name evidence="2" type="ORF">CDAR_240561</name>
</gene>
<reference evidence="2 3" key="1">
    <citation type="submission" date="2021-06" db="EMBL/GenBank/DDBJ databases">
        <title>Caerostris darwini draft genome.</title>
        <authorList>
            <person name="Kono N."/>
            <person name="Arakawa K."/>
        </authorList>
    </citation>
    <scope>NUCLEOTIDE SEQUENCE [LARGE SCALE GENOMIC DNA]</scope>
</reference>
<evidence type="ECO:0000256" key="1">
    <source>
        <dbReference type="SAM" id="MobiDB-lite"/>
    </source>
</evidence>
<dbReference type="Proteomes" id="UP001054837">
    <property type="component" value="Unassembled WGS sequence"/>
</dbReference>
<accession>A0AAV4PM47</accession>
<evidence type="ECO:0000313" key="2">
    <source>
        <dbReference type="EMBL" id="GIX98467.1"/>
    </source>
</evidence>
<feature type="region of interest" description="Disordered" evidence="1">
    <location>
        <begin position="39"/>
        <end position="89"/>
    </location>
</feature>
<proteinExistence type="predicted"/>